<dbReference type="GO" id="GO:0010494">
    <property type="term" value="C:cytoplasmic stress granule"/>
    <property type="evidence" value="ECO:0007669"/>
    <property type="project" value="TreeGrafter"/>
</dbReference>
<feature type="compositionally biased region" description="Low complexity" evidence="1">
    <location>
        <begin position="122"/>
        <end position="136"/>
    </location>
</feature>
<dbReference type="InterPro" id="IPR045117">
    <property type="entry name" value="ATXN2-like"/>
</dbReference>
<dbReference type="AlphaFoldDB" id="A0A0F7SFX8"/>
<feature type="compositionally biased region" description="Low complexity" evidence="1">
    <location>
        <begin position="660"/>
        <end position="670"/>
    </location>
</feature>
<feature type="region of interest" description="Disordered" evidence="1">
    <location>
        <begin position="384"/>
        <end position="412"/>
    </location>
</feature>
<feature type="compositionally biased region" description="Low complexity" evidence="1">
    <location>
        <begin position="443"/>
        <end position="461"/>
    </location>
</feature>
<feature type="compositionally biased region" description="Low complexity" evidence="1">
    <location>
        <begin position="48"/>
        <end position="59"/>
    </location>
</feature>
<evidence type="ECO:0000259" key="2">
    <source>
        <dbReference type="SMART" id="SM01272"/>
    </source>
</evidence>
<sequence>MSIKNAKLRRESGNGPIGGGGGNVSSPAPPGQQRRQSFRPANPPQPTTPSSSQQTLNTSLPPPTTSANGPRPARPPMSFASAAGGAGSFKSYANAGRPSLPASSPSAPAAPTISNPTPPPSKSSMPSAASPASFSTNEKEATPNSVDKAPVTEISSTPSAAPTTAPRVSAVLDDPAVVSSGSRPPSAASSISAPSLTELIGSKIALTHKSIIYEGILQSITPTGEGSNSDRTVIMRNVRDVNMPPNAFNRQMEFPEKDVSEVRKALASGITPPGSATGSLNRGGKDGFRTDTDISHSTPFGEERTLQPWSNDLPVQTTGKMDSDLETFGTYNGGGKKSWDQFAENEKRFGTRTDFDEEFYTTKLDRTGKDYREREKKAERLANEILGTTSSNPHLQEERNQAVQDSTLGEEEKYSGVIRSANAYVPPNARRPSAGTPPIAPLSKPSVPAPSGAAPAALTAPKNGVANKTDTSAGNKEEPSKLKIPNVGTAEQGNPTIKMSAEDSPSVEKSALSAFHDFVKSDRQRLEQKKKQLEGKAKTEKDKRLKELVKFGQDFKLKTAIPSDLVPILAKDSDKQKAIVEKAAADALAAKTAAQTTANASPSAKSTTSPLNPIVPSLVTPVANPPTATQSPRAIPPKSSPRGGMVIPDIPPFNPNKSRTAASSTLATSQSALGVTVPVPGSPTGSATSSQAALAKLNANAPTFVFKPSPATPVKSPPVRQIPPFHETPKPQSAAQIQLPPPQSLQKLPAQPSLSPVQPVASTSQSVSSTPNPFFGTKPLKRFELPVNVREDFNPHRLSKLSLPSTYPSNWSFPGTSYKKLFPLVFTMPEQEFHPDGGHPHSGMGMGNNMTPHMGSSPGHMHAHLQHQQGQMFPPGYSGYYPQYRFNGPMGQSPMSINGAAGSFPGNQGNAGFAHAQGTSPMHPAGGYLPQMFSNGTNGGNGGGRGEFPPPMGVQAGGPPYAMGPVMVGMPPGTQGMFAPHPGYGQPQGFANGSGRNAPMGYYQLQPGQMISPQMGHVYPYPPNGPQGGPPPQGVLFGTSTPTPNTGDGGH</sequence>
<dbReference type="GO" id="GO:0034063">
    <property type="term" value="P:stress granule assembly"/>
    <property type="evidence" value="ECO:0007669"/>
    <property type="project" value="TreeGrafter"/>
</dbReference>
<feature type="compositionally biased region" description="Pro residues" evidence="1">
    <location>
        <begin position="1022"/>
        <end position="1033"/>
    </location>
</feature>
<organism evidence="3">
    <name type="scientific">Phaffia rhodozyma</name>
    <name type="common">Yeast</name>
    <name type="synonym">Xanthophyllomyces dendrorhous</name>
    <dbReference type="NCBI Taxonomy" id="264483"/>
    <lineage>
        <taxon>Eukaryota</taxon>
        <taxon>Fungi</taxon>
        <taxon>Dikarya</taxon>
        <taxon>Basidiomycota</taxon>
        <taxon>Agaricomycotina</taxon>
        <taxon>Tremellomycetes</taxon>
        <taxon>Cystofilobasidiales</taxon>
        <taxon>Mrakiaceae</taxon>
        <taxon>Phaffia</taxon>
    </lineage>
</organism>
<reference evidence="3" key="1">
    <citation type="submission" date="2014-08" db="EMBL/GenBank/DDBJ databases">
        <authorList>
            <person name="Sharma Rahul"/>
            <person name="Thines Marco"/>
        </authorList>
    </citation>
    <scope>NUCLEOTIDE SEQUENCE</scope>
</reference>
<feature type="region of interest" description="Disordered" evidence="1">
    <location>
        <begin position="708"/>
        <end position="773"/>
    </location>
</feature>
<dbReference type="GO" id="GO:0003729">
    <property type="term" value="F:mRNA binding"/>
    <property type="evidence" value="ECO:0007669"/>
    <property type="project" value="TreeGrafter"/>
</dbReference>
<feature type="region of interest" description="Disordered" evidence="1">
    <location>
        <begin position="590"/>
        <end position="670"/>
    </location>
</feature>
<feature type="compositionally biased region" description="Low complexity" evidence="1">
    <location>
        <begin position="731"/>
        <end position="756"/>
    </location>
</feature>
<evidence type="ECO:0000256" key="1">
    <source>
        <dbReference type="SAM" id="MobiDB-lite"/>
    </source>
</evidence>
<feature type="compositionally biased region" description="Polar residues" evidence="1">
    <location>
        <begin position="601"/>
        <end position="611"/>
    </location>
</feature>
<feature type="compositionally biased region" description="Low complexity" evidence="1">
    <location>
        <begin position="590"/>
        <end position="600"/>
    </location>
</feature>
<feature type="compositionally biased region" description="Low complexity" evidence="1">
    <location>
        <begin position="155"/>
        <end position="166"/>
    </location>
</feature>
<protein>
    <submittedName>
        <fullName evidence="3">Protein interacting with poly(A)-binding protein</fullName>
    </submittedName>
</protein>
<feature type="region of interest" description="Disordered" evidence="1">
    <location>
        <begin position="1022"/>
        <end position="1051"/>
    </location>
</feature>
<dbReference type="PANTHER" id="PTHR12854:SF7">
    <property type="entry name" value="ATAXIN-2 HOMOLOG"/>
    <property type="match status" value="1"/>
</dbReference>
<feature type="region of interest" description="Disordered" evidence="1">
    <location>
        <begin position="1"/>
        <end position="168"/>
    </location>
</feature>
<dbReference type="InterPro" id="IPR009604">
    <property type="entry name" value="LsmAD_domain"/>
</dbReference>
<feature type="compositionally biased region" description="Polar residues" evidence="1">
    <location>
        <begin position="1038"/>
        <end position="1051"/>
    </location>
</feature>
<dbReference type="PANTHER" id="PTHR12854">
    <property type="entry name" value="ATAXIN 2-RELATED"/>
    <property type="match status" value="1"/>
</dbReference>
<feature type="domain" description="LsmAD" evidence="2">
    <location>
        <begin position="349"/>
        <end position="420"/>
    </location>
</feature>
<name>A0A0F7SFX8_PHARH</name>
<evidence type="ECO:0000313" key="3">
    <source>
        <dbReference type="EMBL" id="CDZ96613.1"/>
    </source>
</evidence>
<feature type="region of interest" description="Disordered" evidence="1">
    <location>
        <begin position="425"/>
        <end position="510"/>
    </location>
</feature>
<feature type="region of interest" description="Disordered" evidence="1">
    <location>
        <begin position="290"/>
        <end position="314"/>
    </location>
</feature>
<feature type="region of interest" description="Disordered" evidence="1">
    <location>
        <begin position="522"/>
        <end position="541"/>
    </location>
</feature>
<dbReference type="Pfam" id="PF06741">
    <property type="entry name" value="LsmAD"/>
    <property type="match status" value="1"/>
</dbReference>
<accession>A0A0F7SFX8</accession>
<dbReference type="SMART" id="SM01272">
    <property type="entry name" value="LsmAD"/>
    <property type="match status" value="1"/>
</dbReference>
<feature type="compositionally biased region" description="Polar residues" evidence="1">
    <location>
        <begin position="760"/>
        <end position="772"/>
    </location>
</feature>
<dbReference type="EMBL" id="LN483144">
    <property type="protein sequence ID" value="CDZ96613.1"/>
    <property type="molecule type" value="Genomic_DNA"/>
</dbReference>
<proteinExistence type="predicted"/>
<feature type="compositionally biased region" description="Low complexity" evidence="1">
    <location>
        <begin position="98"/>
        <end position="115"/>
    </location>
</feature>